<evidence type="ECO:0000256" key="6">
    <source>
        <dbReference type="SAM" id="MobiDB-lite"/>
    </source>
</evidence>
<dbReference type="EMBL" id="JAUSSY010000017">
    <property type="protein sequence ID" value="MDQ0120717.1"/>
    <property type="molecule type" value="Genomic_DNA"/>
</dbReference>
<dbReference type="InterPro" id="IPR007829">
    <property type="entry name" value="TM2"/>
</dbReference>
<evidence type="ECO:0000256" key="7">
    <source>
        <dbReference type="SAM" id="Phobius"/>
    </source>
</evidence>
<feature type="region of interest" description="Disordered" evidence="6">
    <location>
        <begin position="1"/>
        <end position="56"/>
    </location>
</feature>
<evidence type="ECO:0000256" key="1">
    <source>
        <dbReference type="ARBA" id="ARBA00004141"/>
    </source>
</evidence>
<sequence length="329" mass="34221">MSHPNFPNPSQSGPSAPPIPPAPSTFGGPSTFEGQYPGAPQGDYQPGPHGSGPYPDGPRKSFMTTWILSLLLGTFGADRFYLGKIGSGIAKLLTAGGLGIWAIVDLIITLTGNTRDKDGRPLEGYPENKKKAWIITGVVWLISIITGILLTIMSVAMIGAALDNRKLPVSPELPSASQAAPNPSRGTTPSNGAAPSSGADAGANSFVATVSEGNTVKISVLDSIYTAEIPGMTYMQPKNGGFLAVKVSWETLTGSSFSSPSNFKVYDAEGKEGELVYLDDGMGALPTDEVGAGDVRQGVIAFDVKKGPTQVVVNDDFGDKTATFTLTPQ</sequence>
<accession>A0ABT9UN63</accession>
<organism evidence="9 10">
    <name type="scientific">Pseudarthrobacter defluvii</name>
    <dbReference type="NCBI Taxonomy" id="410837"/>
    <lineage>
        <taxon>Bacteria</taxon>
        <taxon>Bacillati</taxon>
        <taxon>Actinomycetota</taxon>
        <taxon>Actinomycetes</taxon>
        <taxon>Micrococcales</taxon>
        <taxon>Micrococcaceae</taxon>
        <taxon>Pseudarthrobacter</taxon>
    </lineage>
</organism>
<evidence type="ECO:0000259" key="8">
    <source>
        <dbReference type="Pfam" id="PF05154"/>
    </source>
</evidence>
<keyword evidence="4 7" id="KW-1133">Transmembrane helix</keyword>
<keyword evidence="5 7" id="KW-0472">Membrane</keyword>
<feature type="domain" description="TM2" evidence="8">
    <location>
        <begin position="59"/>
        <end position="107"/>
    </location>
</feature>
<dbReference type="InterPro" id="IPR050932">
    <property type="entry name" value="TM2D1-3-like"/>
</dbReference>
<dbReference type="Gene3D" id="2.60.40.1240">
    <property type="match status" value="1"/>
</dbReference>
<gene>
    <name evidence="9" type="ORF">J2T22_003924</name>
</gene>
<dbReference type="Proteomes" id="UP001226389">
    <property type="component" value="Unassembled WGS sequence"/>
</dbReference>
<evidence type="ECO:0000256" key="2">
    <source>
        <dbReference type="ARBA" id="ARBA00022692"/>
    </source>
</evidence>
<dbReference type="Pfam" id="PF05154">
    <property type="entry name" value="TM2"/>
    <property type="match status" value="1"/>
</dbReference>
<comment type="caution">
    <text evidence="9">The sequence shown here is derived from an EMBL/GenBank/DDBJ whole genome shotgun (WGS) entry which is preliminary data.</text>
</comment>
<name>A0ABT9UN63_9MICC</name>
<proteinExistence type="predicted"/>
<dbReference type="PANTHER" id="PTHR21016:SF25">
    <property type="entry name" value="TM2 DOMAIN-CONTAINING PROTEIN DDB_G0277895-RELATED"/>
    <property type="match status" value="1"/>
</dbReference>
<keyword evidence="2 7" id="KW-0812">Transmembrane</keyword>
<evidence type="ECO:0000313" key="9">
    <source>
        <dbReference type="EMBL" id="MDQ0120717.1"/>
    </source>
</evidence>
<feature type="compositionally biased region" description="Polar residues" evidence="6">
    <location>
        <begin position="175"/>
        <end position="188"/>
    </location>
</feature>
<evidence type="ECO:0000313" key="10">
    <source>
        <dbReference type="Proteomes" id="UP001226389"/>
    </source>
</evidence>
<dbReference type="PANTHER" id="PTHR21016">
    <property type="entry name" value="BETA-AMYLOID BINDING PROTEIN-RELATED"/>
    <property type="match status" value="1"/>
</dbReference>
<protein>
    <recommendedName>
        <fullName evidence="8">TM2 domain-containing protein</fullName>
    </recommendedName>
</protein>
<feature type="transmembrane region" description="Helical" evidence="7">
    <location>
        <begin position="63"/>
        <end position="82"/>
    </location>
</feature>
<comment type="subcellular location">
    <subcellularLocation>
        <location evidence="1">Membrane</location>
        <topology evidence="1">Multi-pass membrane protein</topology>
    </subcellularLocation>
</comment>
<keyword evidence="3" id="KW-0732">Signal</keyword>
<dbReference type="InterPro" id="IPR029050">
    <property type="entry name" value="Immunoprotect_excell_Ig-like"/>
</dbReference>
<evidence type="ECO:0000256" key="5">
    <source>
        <dbReference type="ARBA" id="ARBA00023136"/>
    </source>
</evidence>
<keyword evidence="10" id="KW-1185">Reference proteome</keyword>
<evidence type="ECO:0000256" key="4">
    <source>
        <dbReference type="ARBA" id="ARBA00022989"/>
    </source>
</evidence>
<feature type="transmembrane region" description="Helical" evidence="7">
    <location>
        <begin position="132"/>
        <end position="162"/>
    </location>
</feature>
<feature type="compositionally biased region" description="Low complexity" evidence="6">
    <location>
        <begin position="189"/>
        <end position="198"/>
    </location>
</feature>
<reference evidence="9 10" key="1">
    <citation type="submission" date="2023-07" db="EMBL/GenBank/DDBJ databases">
        <title>Sorghum-associated microbial communities from plants grown in Nebraska, USA.</title>
        <authorList>
            <person name="Schachtman D."/>
        </authorList>
    </citation>
    <scope>NUCLEOTIDE SEQUENCE [LARGE SCALE GENOMIC DNA]</scope>
    <source>
        <strain evidence="9 10">DS994</strain>
    </source>
</reference>
<dbReference type="RefSeq" id="WP_307492947.1">
    <property type="nucleotide sequence ID" value="NZ_JAUSSY010000017.1"/>
</dbReference>
<feature type="transmembrane region" description="Helical" evidence="7">
    <location>
        <begin position="89"/>
        <end position="112"/>
    </location>
</feature>
<feature type="region of interest" description="Disordered" evidence="6">
    <location>
        <begin position="172"/>
        <end position="198"/>
    </location>
</feature>
<evidence type="ECO:0000256" key="3">
    <source>
        <dbReference type="ARBA" id="ARBA00022729"/>
    </source>
</evidence>